<gene>
    <name evidence="1" type="ORF">NCTC13071_02217</name>
</gene>
<dbReference type="EMBL" id="LR134384">
    <property type="protein sequence ID" value="VEH16194.1"/>
    <property type="molecule type" value="Genomic_DNA"/>
</dbReference>
<dbReference type="RefSeq" id="WP_018919565.1">
    <property type="nucleotide sequence ID" value="NZ_JBHRIH010000007.1"/>
</dbReference>
<proteinExistence type="predicted"/>
<dbReference type="Proteomes" id="UP000274578">
    <property type="component" value="Chromosome 1"/>
</dbReference>
<organism evidence="1 2">
    <name type="scientific">Segatella oris</name>
    <dbReference type="NCBI Taxonomy" id="28135"/>
    <lineage>
        <taxon>Bacteria</taxon>
        <taxon>Pseudomonadati</taxon>
        <taxon>Bacteroidota</taxon>
        <taxon>Bacteroidia</taxon>
        <taxon>Bacteroidales</taxon>
        <taxon>Prevotellaceae</taxon>
        <taxon>Segatella</taxon>
    </lineage>
</organism>
<sequence>MPYRRLPKTDASRLKALKTLLGNDSLYTVRGRFVDWETINAAQPAYNELKTAVDQYTLQLKVQTRRAPYVEKPQRNAAMYVGHFIQVLLMAVERGEIRKAQLKLYGLDEKAKAMPANLKSAEGLLAWGPKIIEGEKARLKQGGRAIYNPTISMVSTHFDIFREAYEQQRKLMLQTQTALDKVQMLRPKVDEIILNLWNQIEAHFQNEPPEVKFEQCRKYGVIYYYRRNEEHIY</sequence>
<evidence type="ECO:0000313" key="2">
    <source>
        <dbReference type="Proteomes" id="UP000274578"/>
    </source>
</evidence>
<protein>
    <submittedName>
        <fullName evidence="1">Uncharacterized protein</fullName>
    </submittedName>
</protein>
<accession>A0A3S4X8E1</accession>
<dbReference type="GeneID" id="85012982"/>
<name>A0A3S4X8E1_9BACT</name>
<dbReference type="AlphaFoldDB" id="A0A3S4X8E1"/>
<reference evidence="1 2" key="1">
    <citation type="submission" date="2018-12" db="EMBL/GenBank/DDBJ databases">
        <authorList>
            <consortium name="Pathogen Informatics"/>
        </authorList>
    </citation>
    <scope>NUCLEOTIDE SEQUENCE [LARGE SCALE GENOMIC DNA]</scope>
    <source>
        <strain evidence="1 2">NCTC13071</strain>
    </source>
</reference>
<dbReference type="KEGG" id="poc:NCTC13071_02217"/>
<evidence type="ECO:0000313" key="1">
    <source>
        <dbReference type="EMBL" id="VEH16194.1"/>
    </source>
</evidence>